<comment type="subcellular location">
    <subcellularLocation>
        <location evidence="1">Cell membrane</location>
        <topology evidence="1">Multi-pass membrane protein</topology>
    </subcellularLocation>
</comment>
<evidence type="ECO:0000256" key="6">
    <source>
        <dbReference type="SAM" id="Phobius"/>
    </source>
</evidence>
<keyword evidence="3 6" id="KW-1133">Transmembrane helix</keyword>
<gene>
    <name evidence="7" type="ORF">BDDG_11805</name>
</gene>
<accession>A0A0J9EKP9</accession>
<dbReference type="Pfam" id="PF01544">
    <property type="entry name" value="CorA"/>
    <property type="match status" value="1"/>
</dbReference>
<dbReference type="SUPFAM" id="SSF144083">
    <property type="entry name" value="Magnesium transport protein CorA, transmembrane region"/>
    <property type="match status" value="1"/>
</dbReference>
<evidence type="ECO:0000313" key="7">
    <source>
        <dbReference type="EMBL" id="KMW66943.1"/>
    </source>
</evidence>
<dbReference type="Gene3D" id="1.20.58.340">
    <property type="entry name" value="Magnesium transport protein CorA, transmembrane region"/>
    <property type="match status" value="1"/>
</dbReference>
<evidence type="ECO:0000256" key="1">
    <source>
        <dbReference type="ARBA" id="ARBA00004651"/>
    </source>
</evidence>
<dbReference type="OrthoDB" id="5430750at2759"/>
<name>A0A0J9EKP9_AJEDA</name>
<dbReference type="InterPro" id="IPR045863">
    <property type="entry name" value="CorA_TM1_TM2"/>
</dbReference>
<dbReference type="PANTHER" id="PTHR46494">
    <property type="entry name" value="CORA FAMILY METAL ION TRANSPORTER (EUROFUNG)"/>
    <property type="match status" value="1"/>
</dbReference>
<keyword evidence="2 6" id="KW-0812">Transmembrane</keyword>
<keyword evidence="4 6" id="KW-0472">Membrane</keyword>
<reference evidence="7" key="1">
    <citation type="submission" date="2010-03" db="EMBL/GenBank/DDBJ databases">
        <title>Annotation of Blastomyces dermatitidis strain ATCC 18188.</title>
        <authorList>
            <consortium name="The Broad Institute Genome Sequencing Platform"/>
            <consortium name="Broad Institute Genome Sequencing Center for Infectious Disease."/>
            <person name="Cuomo C."/>
            <person name="Klein B."/>
            <person name="Sullivan T."/>
            <person name="Heitman J."/>
            <person name="Young S."/>
            <person name="Zeng Q."/>
            <person name="Gargeya S."/>
            <person name="Alvarado L."/>
            <person name="Berlin A.M."/>
            <person name="Chapman S.B."/>
            <person name="Chen Z."/>
            <person name="Freedman E."/>
            <person name="Gellesch M."/>
            <person name="Goldberg J."/>
            <person name="Griggs A."/>
            <person name="Gujja S."/>
            <person name="Heilman E."/>
            <person name="Heiman D."/>
            <person name="Howarth C."/>
            <person name="Mehta T."/>
            <person name="Neiman D."/>
            <person name="Pearson M."/>
            <person name="Roberts A."/>
            <person name="Saif S."/>
            <person name="Shea T."/>
            <person name="Shenoy N."/>
            <person name="Sisk P."/>
            <person name="Stolte C."/>
            <person name="Sykes S."/>
            <person name="White J."/>
            <person name="Yandava C."/>
            <person name="Haas B."/>
            <person name="Nusbaum C."/>
            <person name="Birren B."/>
        </authorList>
    </citation>
    <scope>NUCLEOTIDE SEQUENCE</scope>
    <source>
        <strain evidence="7">ATCC 18188</strain>
    </source>
</reference>
<dbReference type="GO" id="GO:0015087">
    <property type="term" value="F:cobalt ion transmembrane transporter activity"/>
    <property type="evidence" value="ECO:0007669"/>
    <property type="project" value="TreeGrafter"/>
</dbReference>
<dbReference type="GO" id="GO:0050897">
    <property type="term" value="F:cobalt ion binding"/>
    <property type="evidence" value="ECO:0007669"/>
    <property type="project" value="TreeGrafter"/>
</dbReference>
<evidence type="ECO:0000256" key="5">
    <source>
        <dbReference type="SAM" id="MobiDB-lite"/>
    </source>
</evidence>
<dbReference type="InterPro" id="IPR002523">
    <property type="entry name" value="MgTranspt_CorA/ZnTranspt_ZntB"/>
</dbReference>
<dbReference type="AlphaFoldDB" id="A0A0J9EKP9"/>
<feature type="region of interest" description="Disordered" evidence="5">
    <location>
        <begin position="209"/>
        <end position="230"/>
    </location>
</feature>
<feature type="transmembrane region" description="Helical" evidence="6">
    <location>
        <begin position="541"/>
        <end position="564"/>
    </location>
</feature>
<dbReference type="GO" id="GO:0015095">
    <property type="term" value="F:magnesium ion transmembrane transporter activity"/>
    <property type="evidence" value="ECO:0007669"/>
    <property type="project" value="TreeGrafter"/>
</dbReference>
<proteinExistence type="predicted"/>
<dbReference type="Proteomes" id="UP000007802">
    <property type="component" value="Unassembled WGS sequence"/>
</dbReference>
<dbReference type="EMBL" id="GG749413">
    <property type="protein sequence ID" value="KMW66943.1"/>
    <property type="molecule type" value="Genomic_DNA"/>
</dbReference>
<evidence type="ECO:0000256" key="4">
    <source>
        <dbReference type="ARBA" id="ARBA00023136"/>
    </source>
</evidence>
<evidence type="ECO:0000256" key="3">
    <source>
        <dbReference type="ARBA" id="ARBA00022989"/>
    </source>
</evidence>
<evidence type="ECO:0000256" key="2">
    <source>
        <dbReference type="ARBA" id="ARBA00022692"/>
    </source>
</evidence>
<dbReference type="GO" id="GO:0005886">
    <property type="term" value="C:plasma membrane"/>
    <property type="evidence" value="ECO:0007669"/>
    <property type="project" value="UniProtKB-SubCell"/>
</dbReference>
<dbReference type="GO" id="GO:0000287">
    <property type="term" value="F:magnesium ion binding"/>
    <property type="evidence" value="ECO:0007669"/>
    <property type="project" value="TreeGrafter"/>
</dbReference>
<sequence>MKEPGGDEEKVTVTTDAMLHRFDRDRAAQAAAAEIVPKARAKRHAATLAAMRRLYEERNSNGMKNLLFSTIFNGYTHLPSDHDLHDLARYQFPPRALLEAQVCDFYPDHAEVKGVPLGDIESQWQDKPHGVQVRWIHVPVGRGIYHSSIEDLFRHASNEHPRPFNNAGHVGFAYVELDNLNFRHREEVEDLRDTYCLLSRLEHLSTSAPDYKGDGLSPQTTETSVGPEPLDWECHRGDRNAKLRADLEWRADHLNTELTFWELVASDIPWQISDGLPICASGPLGRIKPVINSYDFRVLSSHPAFLDAQLVRNEFRFFHRNDGFLLTLSAAKGINYLDARLQEYLRQSPDDILRNPGASAVGQTLKEFASTGTSTWEKPTAEWLVVHLATEIGACPHNDTLGHNQISIVEAYQDILRDLKLRTYEPWRRDETVRLTRTFLQCMEEIRFISKMLESRQSLFTRLKEDVRTHDEEDRNNDIPHNPGGESCMHRVDWALGKIRQQRDDIENIAHEIKNSMDDLLHLRTIEQNELTIVRDSQQRAIMLFTAVTVIFLPLSFCTSYFGMNLQGISDTARSERYFCLRAGKNNYNNGKVDVHVHECLVNNENEAHRPNGCPRYEDNHWMKKEGGYLAPPELSYLENCVRSASLKWNLTEVAQRERERERESATSCRSSLILTIRLGAKRVRGSPKLEGRNLSGNYRPDIAKI</sequence>
<organism evidence="7">
    <name type="scientific">Ajellomyces dermatitidis (strain ATCC 18188 / CBS 674.68)</name>
    <name type="common">Blastomyces dermatitidis</name>
    <dbReference type="NCBI Taxonomy" id="653446"/>
    <lineage>
        <taxon>Eukaryota</taxon>
        <taxon>Fungi</taxon>
        <taxon>Dikarya</taxon>
        <taxon>Ascomycota</taxon>
        <taxon>Pezizomycotina</taxon>
        <taxon>Eurotiomycetes</taxon>
        <taxon>Eurotiomycetidae</taxon>
        <taxon>Onygenales</taxon>
        <taxon>Ajellomycetaceae</taxon>
        <taxon>Blastomyces</taxon>
    </lineage>
</organism>
<dbReference type="PANTHER" id="PTHR46494:SF1">
    <property type="entry name" value="CORA FAMILY METAL ION TRANSPORTER (EUROFUNG)"/>
    <property type="match status" value="1"/>
</dbReference>
<protein>
    <recommendedName>
        <fullName evidence="8">CorA family metal ion transporter</fullName>
    </recommendedName>
</protein>
<evidence type="ECO:0008006" key="8">
    <source>
        <dbReference type="Google" id="ProtNLM"/>
    </source>
</evidence>